<proteinExistence type="predicted"/>
<keyword evidence="1" id="KW-0732">Signal</keyword>
<evidence type="ECO:0000313" key="3">
    <source>
        <dbReference type="Proteomes" id="UP001165090"/>
    </source>
</evidence>
<reference evidence="2 3" key="1">
    <citation type="journal article" date="2023" name="IScience">
        <title>Expanded male sex-determining region conserved during the evolution of homothallism in the green alga Volvox.</title>
        <authorList>
            <person name="Yamamoto K."/>
            <person name="Matsuzaki R."/>
            <person name="Mahakham W."/>
            <person name="Heman W."/>
            <person name="Sekimoto H."/>
            <person name="Kawachi M."/>
            <person name="Minakuchi Y."/>
            <person name="Toyoda A."/>
            <person name="Nozaki H."/>
        </authorList>
    </citation>
    <scope>NUCLEOTIDE SEQUENCE [LARGE SCALE GENOMIC DNA]</scope>
    <source>
        <strain evidence="2 3">NIES-4468</strain>
    </source>
</reference>
<accession>A0ABQ5S5Q1</accession>
<evidence type="ECO:0000256" key="1">
    <source>
        <dbReference type="SAM" id="SignalP"/>
    </source>
</evidence>
<keyword evidence="3" id="KW-1185">Reference proteome</keyword>
<evidence type="ECO:0000313" key="2">
    <source>
        <dbReference type="EMBL" id="GLI65200.1"/>
    </source>
</evidence>
<dbReference type="Proteomes" id="UP001165090">
    <property type="component" value="Unassembled WGS sequence"/>
</dbReference>
<feature type="signal peptide" evidence="1">
    <location>
        <begin position="1"/>
        <end position="25"/>
    </location>
</feature>
<dbReference type="EMBL" id="BSDZ01000022">
    <property type="protein sequence ID" value="GLI65200.1"/>
    <property type="molecule type" value="Genomic_DNA"/>
</dbReference>
<protein>
    <submittedName>
        <fullName evidence="2">Uncharacterized protein</fullName>
    </submittedName>
</protein>
<gene>
    <name evidence="2" type="ORF">VaNZ11_008671</name>
</gene>
<sequence length="335" mass="34957">MALVSSRALTLGAVLLLAAAATCNAAAKTACPSRTGYQVFPDMRYGTTSSLSTLSSMAAAESACRSDSSCASFNNLGETVHGNVALTAAVGVCVYMKGICSAKSGYTAYNHTTILLVHPGEITSGSHSASVETACNANENCPGFSVTVSASSGGTFFATLGKIKSLSFAFGQCTYLKDNLQGYTCPPKYGYTNMYHTSAEGVEGAEGSASGDMSGGAAEAEMSCKVNPKCTAWSTDGKVQIGGVGKLSTEEYGTCTYLKDACPPMAGFTAYADYTDSTTAYSFQDKTLCVADTYKQCLKDATCQGFDLMRKFWTSKPSPTTYLLGMCTYVRASGY</sequence>
<name>A0ABQ5S5Q1_9CHLO</name>
<organism evidence="2 3">
    <name type="scientific">Volvox africanus</name>
    <dbReference type="NCBI Taxonomy" id="51714"/>
    <lineage>
        <taxon>Eukaryota</taxon>
        <taxon>Viridiplantae</taxon>
        <taxon>Chlorophyta</taxon>
        <taxon>core chlorophytes</taxon>
        <taxon>Chlorophyceae</taxon>
        <taxon>CS clade</taxon>
        <taxon>Chlamydomonadales</taxon>
        <taxon>Volvocaceae</taxon>
        <taxon>Volvox</taxon>
    </lineage>
</organism>
<comment type="caution">
    <text evidence="2">The sequence shown here is derived from an EMBL/GenBank/DDBJ whole genome shotgun (WGS) entry which is preliminary data.</text>
</comment>
<feature type="chain" id="PRO_5046850498" evidence="1">
    <location>
        <begin position="26"/>
        <end position="335"/>
    </location>
</feature>